<dbReference type="Gene3D" id="3.40.190.150">
    <property type="entry name" value="Bordetella uptake gene, domain 1"/>
    <property type="match status" value="1"/>
</dbReference>
<dbReference type="RefSeq" id="WP_013959550.1">
    <property type="nucleotide sequence ID" value="NC_015727.1"/>
</dbReference>
<dbReference type="PANTHER" id="PTHR42928">
    <property type="entry name" value="TRICARBOXYLATE-BINDING PROTEIN"/>
    <property type="match status" value="1"/>
</dbReference>
<protein>
    <recommendedName>
        <fullName evidence="5">Extra-cytoplasmic solute receptor</fullName>
    </recommendedName>
</protein>
<evidence type="ECO:0008006" key="5">
    <source>
        <dbReference type="Google" id="ProtNLM"/>
    </source>
</evidence>
<feature type="chain" id="PRO_5003377836" description="Extra-cytoplasmic solute receptor" evidence="2">
    <location>
        <begin position="28"/>
        <end position="325"/>
    </location>
</feature>
<dbReference type="InterPro" id="IPR042100">
    <property type="entry name" value="Bug_dom1"/>
</dbReference>
<comment type="similarity">
    <text evidence="1">Belongs to the UPF0065 (bug) family.</text>
</comment>
<organism evidence="3 4">
    <name type="scientific">Cupriavidus necator (strain ATCC 43291 / DSM 13513 / CCUG 52238 / LMG 8453 / N-1)</name>
    <name type="common">Ralstonia eutropha</name>
    <dbReference type="NCBI Taxonomy" id="1042878"/>
    <lineage>
        <taxon>Bacteria</taxon>
        <taxon>Pseudomonadati</taxon>
        <taxon>Pseudomonadota</taxon>
        <taxon>Betaproteobacteria</taxon>
        <taxon>Burkholderiales</taxon>
        <taxon>Burkholderiaceae</taxon>
        <taxon>Cupriavidus</taxon>
    </lineage>
</organism>
<dbReference type="SUPFAM" id="SSF53850">
    <property type="entry name" value="Periplasmic binding protein-like II"/>
    <property type="match status" value="1"/>
</dbReference>
<evidence type="ECO:0000256" key="1">
    <source>
        <dbReference type="ARBA" id="ARBA00006987"/>
    </source>
</evidence>
<dbReference type="Proteomes" id="UP000006798">
    <property type="component" value="Plasmid pBB1"/>
</dbReference>
<accession>F8GUW4</accession>
<name>F8GUW4_CUPNN</name>
<dbReference type="Pfam" id="PF03401">
    <property type="entry name" value="TctC"/>
    <property type="match status" value="1"/>
</dbReference>
<dbReference type="KEGG" id="cnc:CNE_BB1p11100"/>
<evidence type="ECO:0000313" key="4">
    <source>
        <dbReference type="Proteomes" id="UP000006798"/>
    </source>
</evidence>
<sequence length="325" mass="34562">MPSFKPRMLRLLCPWLAGFAIATPVHAGEYPERPVRIVSVTSAGTGVDDYTRLLAKYLTDKLGRSFVVENRPGGNMVVATDLVAKAAPDGYTILLAGSGAMAANPYLFRKLPYDPMKDFVPVARLSVLPIAIIVPGNSPYRSVKELVASAQANPGKLNCATSSNGYRVIAYAFNEAAKIDAASVPYKASNALMTDVMAGVVDYAAVEASAIIPHVQSGKLRALAVTGPSRLSPLKDVPTLAELGLERQPLNTWTGLFAPAGTPQPIVDKLARLALEFIGTPEAVAHYHARGSAAYPADGAALRKTIVADQQIWKRMIALTGIQPE</sequence>
<dbReference type="CDD" id="cd07012">
    <property type="entry name" value="PBP2_Bug_TTT"/>
    <property type="match status" value="1"/>
</dbReference>
<evidence type="ECO:0000256" key="2">
    <source>
        <dbReference type="SAM" id="SignalP"/>
    </source>
</evidence>
<dbReference type="PIRSF" id="PIRSF017082">
    <property type="entry name" value="YflP"/>
    <property type="match status" value="1"/>
</dbReference>
<gene>
    <name evidence="3" type="ordered locus">CNE_BB1p11100</name>
</gene>
<dbReference type="HOGENOM" id="CLU_045683_0_0_4"/>
<dbReference type="GeneID" id="34312629"/>
<keyword evidence="2" id="KW-0732">Signal</keyword>
<dbReference type="InterPro" id="IPR005064">
    <property type="entry name" value="BUG"/>
</dbReference>
<dbReference type="Gene3D" id="3.40.190.10">
    <property type="entry name" value="Periplasmic binding protein-like II"/>
    <property type="match status" value="1"/>
</dbReference>
<feature type="signal peptide" evidence="2">
    <location>
        <begin position="1"/>
        <end position="27"/>
    </location>
</feature>
<dbReference type="PANTHER" id="PTHR42928:SF5">
    <property type="entry name" value="BLR1237 PROTEIN"/>
    <property type="match status" value="1"/>
</dbReference>
<keyword evidence="3" id="KW-0614">Plasmid</keyword>
<dbReference type="AlphaFoldDB" id="F8GUW4"/>
<proteinExistence type="inferred from homology"/>
<reference evidence="3 4" key="1">
    <citation type="journal article" date="2011" name="J. Bacteriol.">
        <title>Complete genome sequence of the type strain Cupriavidus necator N-1.</title>
        <authorList>
            <person name="Poehlein A."/>
            <person name="Kusian B."/>
            <person name="Friedrich B."/>
            <person name="Daniel R."/>
            <person name="Bowien B."/>
        </authorList>
    </citation>
    <scope>NUCLEOTIDE SEQUENCE [LARGE SCALE GENOMIC DNA]</scope>
    <source>
        <strain evidence="4">ATCC 43291 / DSM 13513 / CCUG 52238 / LMG 8453 / N-1</strain>
        <plasmid evidence="3 4">pBB1</plasmid>
    </source>
</reference>
<evidence type="ECO:0000313" key="3">
    <source>
        <dbReference type="EMBL" id="AEI82518.1"/>
    </source>
</evidence>
<geneLocation type="plasmid" evidence="3 4">
    <name>pBB1</name>
</geneLocation>
<dbReference type="EMBL" id="CP002879">
    <property type="protein sequence ID" value="AEI82518.1"/>
    <property type="molecule type" value="Genomic_DNA"/>
</dbReference>